<gene>
    <name evidence="1" type="ORF">ACH4TF_10085</name>
</gene>
<protein>
    <submittedName>
        <fullName evidence="1">Uncharacterized protein</fullName>
    </submittedName>
</protein>
<proteinExistence type="predicted"/>
<reference evidence="1 2" key="1">
    <citation type="submission" date="2024-10" db="EMBL/GenBank/DDBJ databases">
        <title>The Natural Products Discovery Center: Release of the First 8490 Sequenced Strains for Exploring Actinobacteria Biosynthetic Diversity.</title>
        <authorList>
            <person name="Kalkreuter E."/>
            <person name="Kautsar S.A."/>
            <person name="Yang D."/>
            <person name="Bader C.D."/>
            <person name="Teijaro C.N."/>
            <person name="Fluegel L."/>
            <person name="Davis C.M."/>
            <person name="Simpson J.R."/>
            <person name="Lauterbach L."/>
            <person name="Steele A.D."/>
            <person name="Gui C."/>
            <person name="Meng S."/>
            <person name="Li G."/>
            <person name="Viehrig K."/>
            <person name="Ye F."/>
            <person name="Su P."/>
            <person name="Kiefer A.F."/>
            <person name="Nichols A."/>
            <person name="Cepeda A.J."/>
            <person name="Yan W."/>
            <person name="Fan B."/>
            <person name="Jiang Y."/>
            <person name="Adhikari A."/>
            <person name="Zheng C.-J."/>
            <person name="Schuster L."/>
            <person name="Cowan T.M."/>
            <person name="Smanski M.J."/>
            <person name="Chevrette M.G."/>
            <person name="De Carvalho L.P.S."/>
            <person name="Shen B."/>
        </authorList>
    </citation>
    <scope>NUCLEOTIDE SEQUENCE [LARGE SCALE GENOMIC DNA]</scope>
    <source>
        <strain evidence="1 2">NPDC020979</strain>
    </source>
</reference>
<name>A0ABW7T2S9_9ACTN</name>
<dbReference type="EMBL" id="JBIRRB010000003">
    <property type="protein sequence ID" value="MFI0910794.1"/>
    <property type="molecule type" value="Genomic_DNA"/>
</dbReference>
<organism evidence="1 2">
    <name type="scientific">Streptomyces abikoensis</name>
    <dbReference type="NCBI Taxonomy" id="97398"/>
    <lineage>
        <taxon>Bacteria</taxon>
        <taxon>Bacillati</taxon>
        <taxon>Actinomycetota</taxon>
        <taxon>Actinomycetes</taxon>
        <taxon>Kitasatosporales</taxon>
        <taxon>Streptomycetaceae</taxon>
        <taxon>Streptomyces</taxon>
    </lineage>
</organism>
<keyword evidence="2" id="KW-1185">Reference proteome</keyword>
<dbReference type="Proteomes" id="UP001611162">
    <property type="component" value="Unassembled WGS sequence"/>
</dbReference>
<accession>A0ABW7T2S9</accession>
<comment type="caution">
    <text evidence="1">The sequence shown here is derived from an EMBL/GenBank/DDBJ whole genome shotgun (WGS) entry which is preliminary data.</text>
</comment>
<dbReference type="RefSeq" id="WP_397612632.1">
    <property type="nucleotide sequence ID" value="NZ_JBIRRB010000003.1"/>
</dbReference>
<evidence type="ECO:0000313" key="1">
    <source>
        <dbReference type="EMBL" id="MFI0910794.1"/>
    </source>
</evidence>
<sequence length="311" mass="33278">MTDPAPLGQPLLDYAVIAEPFPLYAATEGAPPTTLHIVVSNGGAESVYCREIIFSLPHGDLAQSLVDGDKDGDGSATGWTVEQIDPGVPGLDIALPEGDYEHFRATHQDEKAKVDRSGITITLNGLRISKEPGTARIEIRETATKDLGNWPTSVGYTTCALTKFPAPEVPVQIVNDFRAEKPEAASGGNVHLTWRGPTTLDYTVSYGSGAKAADGQKDTIRDLKWDGTITRDTTFYLTYDINQATHCLTTTVTVPDPQLTGLTVTGAATVKGKLTVEGDADVTGTVEATEDITTRKHFLDPKGTPLRGERQ</sequence>
<evidence type="ECO:0000313" key="2">
    <source>
        <dbReference type="Proteomes" id="UP001611162"/>
    </source>
</evidence>